<name>A0ACC0DRI2_9BASI</name>
<organism evidence="1 2">
    <name type="scientific">Puccinia striiformis f. sp. tritici</name>
    <dbReference type="NCBI Taxonomy" id="168172"/>
    <lineage>
        <taxon>Eukaryota</taxon>
        <taxon>Fungi</taxon>
        <taxon>Dikarya</taxon>
        <taxon>Basidiomycota</taxon>
        <taxon>Pucciniomycotina</taxon>
        <taxon>Pucciniomycetes</taxon>
        <taxon>Pucciniales</taxon>
        <taxon>Pucciniaceae</taxon>
        <taxon>Puccinia</taxon>
    </lineage>
</organism>
<accession>A0ACC0DRI2</accession>
<proteinExistence type="predicted"/>
<sequence length="66" mass="7475">MEKTDETLQIVDIVLKMIESSLLFAASHRVPGHAIGMILCAWQGYGSDDRNGLFYFMFKDLIPDQP</sequence>
<keyword evidence="2" id="KW-1185">Reference proteome</keyword>
<evidence type="ECO:0000313" key="1">
    <source>
        <dbReference type="EMBL" id="KAI7938118.1"/>
    </source>
</evidence>
<evidence type="ECO:0000313" key="2">
    <source>
        <dbReference type="Proteomes" id="UP001060170"/>
    </source>
</evidence>
<reference evidence="2" key="2">
    <citation type="journal article" date="2018" name="Mol. Plant Microbe Interact.">
        <title>Genome sequence resources for the wheat stripe rust pathogen (Puccinia striiformis f. sp. tritici) and the barley stripe rust pathogen (Puccinia striiformis f. sp. hordei).</title>
        <authorList>
            <person name="Xia C."/>
            <person name="Wang M."/>
            <person name="Yin C."/>
            <person name="Cornejo O.E."/>
            <person name="Hulbert S.H."/>
            <person name="Chen X."/>
        </authorList>
    </citation>
    <scope>NUCLEOTIDE SEQUENCE [LARGE SCALE GENOMIC DNA]</scope>
    <source>
        <strain evidence="2">93-210</strain>
    </source>
</reference>
<reference evidence="2" key="1">
    <citation type="journal article" date="2018" name="BMC Genomics">
        <title>Genomic insights into host adaptation between the wheat stripe rust pathogen (Puccinia striiformis f. sp. tritici) and the barley stripe rust pathogen (Puccinia striiformis f. sp. hordei).</title>
        <authorList>
            <person name="Xia C."/>
            <person name="Wang M."/>
            <person name="Yin C."/>
            <person name="Cornejo O.E."/>
            <person name="Hulbert S.H."/>
            <person name="Chen X."/>
        </authorList>
    </citation>
    <scope>NUCLEOTIDE SEQUENCE [LARGE SCALE GENOMIC DNA]</scope>
    <source>
        <strain evidence="2">93-210</strain>
    </source>
</reference>
<dbReference type="Proteomes" id="UP001060170">
    <property type="component" value="Chromosome 16"/>
</dbReference>
<comment type="caution">
    <text evidence="1">The sequence shown here is derived from an EMBL/GenBank/DDBJ whole genome shotgun (WGS) entry which is preliminary data.</text>
</comment>
<dbReference type="EMBL" id="CM045880">
    <property type="protein sequence ID" value="KAI7938118.1"/>
    <property type="molecule type" value="Genomic_DNA"/>
</dbReference>
<gene>
    <name evidence="1" type="ORF">MJO28_015038</name>
</gene>
<reference evidence="1 2" key="3">
    <citation type="journal article" date="2022" name="Microbiol. Spectr.">
        <title>Folding features and dynamics of 3D genome architecture in plant fungal pathogens.</title>
        <authorList>
            <person name="Xia C."/>
        </authorList>
    </citation>
    <scope>NUCLEOTIDE SEQUENCE [LARGE SCALE GENOMIC DNA]</scope>
    <source>
        <strain evidence="1 2">93-210</strain>
    </source>
</reference>
<protein>
    <submittedName>
        <fullName evidence="1">Uncharacterized protein</fullName>
    </submittedName>
</protein>